<proteinExistence type="predicted"/>
<evidence type="ECO:0000313" key="4">
    <source>
        <dbReference type="Proteomes" id="UP000269289"/>
    </source>
</evidence>
<dbReference type="SUPFAM" id="SSF51419">
    <property type="entry name" value="PLP-binding barrel"/>
    <property type="match status" value="1"/>
</dbReference>
<dbReference type="AlphaFoldDB" id="A0A3M2J7J0"/>
<name>A0A3M2J7J0_9CELL</name>
<protein>
    <recommendedName>
        <fullName evidence="2">Alanine racemase N-terminal domain-containing protein</fullName>
    </recommendedName>
</protein>
<dbReference type="GO" id="GO:0036088">
    <property type="term" value="P:D-serine catabolic process"/>
    <property type="evidence" value="ECO:0007669"/>
    <property type="project" value="TreeGrafter"/>
</dbReference>
<dbReference type="Pfam" id="PF01168">
    <property type="entry name" value="Ala_racemase_N"/>
    <property type="match status" value="1"/>
</dbReference>
<dbReference type="EMBL" id="RFFI01000069">
    <property type="protein sequence ID" value="RMI08844.1"/>
    <property type="molecule type" value="Genomic_DNA"/>
</dbReference>
<organism evidence="3 4">
    <name type="scientific">Cellulomonas triticagri</name>
    <dbReference type="NCBI Taxonomy" id="2483352"/>
    <lineage>
        <taxon>Bacteria</taxon>
        <taxon>Bacillati</taxon>
        <taxon>Actinomycetota</taxon>
        <taxon>Actinomycetes</taxon>
        <taxon>Micrococcales</taxon>
        <taxon>Cellulomonadaceae</taxon>
        <taxon>Cellulomonas</taxon>
    </lineage>
</organism>
<dbReference type="InterPro" id="IPR001608">
    <property type="entry name" value="Ala_racemase_N"/>
</dbReference>
<feature type="region of interest" description="Disordered" evidence="1">
    <location>
        <begin position="1"/>
        <end position="30"/>
    </location>
</feature>
<keyword evidence="4" id="KW-1185">Reference proteome</keyword>
<dbReference type="GO" id="GO:0008721">
    <property type="term" value="F:D-serine ammonia-lyase activity"/>
    <property type="evidence" value="ECO:0007669"/>
    <property type="project" value="TreeGrafter"/>
</dbReference>
<dbReference type="PANTHER" id="PTHR28004">
    <property type="entry name" value="ZGC:162816-RELATED"/>
    <property type="match status" value="1"/>
</dbReference>
<feature type="compositionally biased region" description="Low complexity" evidence="1">
    <location>
        <begin position="10"/>
        <end position="20"/>
    </location>
</feature>
<gene>
    <name evidence="3" type="ORF">EBM89_12775</name>
</gene>
<evidence type="ECO:0000313" key="3">
    <source>
        <dbReference type="EMBL" id="RMI08844.1"/>
    </source>
</evidence>
<dbReference type="InterPro" id="IPR029066">
    <property type="entry name" value="PLP-binding_barrel"/>
</dbReference>
<feature type="domain" description="Alanine racemase N-terminal" evidence="2">
    <location>
        <begin position="50"/>
        <end position="257"/>
    </location>
</feature>
<evidence type="ECO:0000259" key="2">
    <source>
        <dbReference type="Pfam" id="PF01168"/>
    </source>
</evidence>
<comment type="caution">
    <text evidence="3">The sequence shown here is derived from an EMBL/GenBank/DDBJ whole genome shotgun (WGS) entry which is preliminary data.</text>
</comment>
<dbReference type="InterPro" id="IPR051466">
    <property type="entry name" value="D-amino_acid_metab_enzyme"/>
</dbReference>
<sequence length="383" mass="40409">MRGPELPGGRSTCASRPASPRRSDRSGVPRRLCTRHPAHLTGVFVRVLLDQRQLHANVRWYHDAVRAHGLTLRAHVKGHRLAQVTSHQLASGACGIVAQTAREAVHHATETGVRDVVIARPSTEQWRLPVYAAAARALDARGVRTTVQVTSRDAVAVLAAEAARAGVRLGVRLEVDVGADRGLPATEVPGAAREIASSAALRLDGVSGYYSPVDSFAATRWAHGARSAARVLVEVAGHVRNAGIRCPVVSMGGTVNGLVASGVPGVTEIAAGAYALADATVAAATGCAPALLVEGGVVDGDLEEAAADLLRACGNDWDHETTATTPELVPVRQRLSRETATVQLVPAHICPVLMRARFVDVVTHEGREPTSRWRPVLLPEVEP</sequence>
<dbReference type="Gene3D" id="3.20.20.10">
    <property type="entry name" value="Alanine racemase"/>
    <property type="match status" value="1"/>
</dbReference>
<dbReference type="Proteomes" id="UP000269289">
    <property type="component" value="Unassembled WGS sequence"/>
</dbReference>
<accession>A0A3M2J7J0</accession>
<evidence type="ECO:0000256" key="1">
    <source>
        <dbReference type="SAM" id="MobiDB-lite"/>
    </source>
</evidence>
<reference evidence="3 4" key="1">
    <citation type="submission" date="2018-10" db="EMBL/GenBank/DDBJ databases">
        <title>Isolation, diversity and antifungal activity of actinobacteria from wheat.</title>
        <authorList>
            <person name="Han C."/>
        </authorList>
    </citation>
    <scope>NUCLEOTIDE SEQUENCE [LARGE SCALE GENOMIC DNA]</scope>
    <source>
        <strain evidence="3 4">NEAU-YY56</strain>
    </source>
</reference>
<dbReference type="PANTHER" id="PTHR28004:SF2">
    <property type="entry name" value="D-SERINE DEHYDRATASE"/>
    <property type="match status" value="1"/>
</dbReference>